<accession>A0A6G8I349</accession>
<dbReference type="Proteomes" id="UP000503166">
    <property type="component" value="Plasmid p_CNU_G2"/>
</dbReference>
<gene>
    <name evidence="1" type="ORF">GPZ88_09875</name>
</gene>
<name>A0A6G8I349_9STRE</name>
<evidence type="ECO:0000313" key="1">
    <source>
        <dbReference type="EMBL" id="QIM47451.1"/>
    </source>
</evidence>
<keyword evidence="1" id="KW-0614">Plasmid</keyword>
<sequence>MNRLEWLILMLEEKNIDLKQLGGRMRHIRLNSHFAVAHLSFMYDIPITTIIDYESGKVFPPKKAFKAMSSLSKGRYRSLDDILNSFSKDA</sequence>
<dbReference type="EMBL" id="CP046920">
    <property type="protein sequence ID" value="QIM47451.1"/>
    <property type="molecule type" value="Genomic_DNA"/>
</dbReference>
<evidence type="ECO:0000313" key="2">
    <source>
        <dbReference type="Proteomes" id="UP000503166"/>
    </source>
</evidence>
<dbReference type="RefSeq" id="WP_166044401.1">
    <property type="nucleotide sequence ID" value="NZ_CP046920.1"/>
</dbReference>
<geneLocation type="plasmid" evidence="2">
    <name>p_cnu_g2</name>
</geneLocation>
<dbReference type="KEGG" id="srum:GPZ88_09875"/>
<dbReference type="SUPFAM" id="SSF47413">
    <property type="entry name" value="lambda repressor-like DNA-binding domains"/>
    <property type="match status" value="1"/>
</dbReference>
<reference evidence="1 2" key="1">
    <citation type="submission" date="2019-12" db="EMBL/GenBank/DDBJ databases">
        <title>Complete genome sequence of Streptococcus sp. CNU G2 isolated frome Bos taurus coreanae.</title>
        <authorList>
            <person name="Park S.Y."/>
            <person name="Kim J.H."/>
            <person name="Seo S.W."/>
        </authorList>
    </citation>
    <scope>NUCLEOTIDE SEQUENCE [LARGE SCALE GENOMIC DNA]</scope>
    <source>
        <strain evidence="1 2">CNU G2</strain>
        <plasmid evidence="2">p_cnu_g2</plasmid>
    </source>
</reference>
<protein>
    <recommendedName>
        <fullName evidence="3">XRE family transcriptional regulator</fullName>
    </recommendedName>
</protein>
<organism evidence="1 2">
    <name type="scientific">Streptococcus ruminicola</name>
    <dbReference type="NCBI Taxonomy" id="2686210"/>
    <lineage>
        <taxon>Bacteria</taxon>
        <taxon>Bacillati</taxon>
        <taxon>Bacillota</taxon>
        <taxon>Bacilli</taxon>
        <taxon>Lactobacillales</taxon>
        <taxon>Streptococcaceae</taxon>
        <taxon>Streptococcus</taxon>
    </lineage>
</organism>
<dbReference type="InterPro" id="IPR010982">
    <property type="entry name" value="Lambda_DNA-bd_dom_sf"/>
</dbReference>
<proteinExistence type="predicted"/>
<dbReference type="AlphaFoldDB" id="A0A6G8I349"/>
<evidence type="ECO:0008006" key="3">
    <source>
        <dbReference type="Google" id="ProtNLM"/>
    </source>
</evidence>
<dbReference type="GO" id="GO:0003677">
    <property type="term" value="F:DNA binding"/>
    <property type="evidence" value="ECO:0007669"/>
    <property type="project" value="InterPro"/>
</dbReference>